<dbReference type="EMBL" id="FOCQ01000003">
    <property type="protein sequence ID" value="SEM92072.1"/>
    <property type="molecule type" value="Genomic_DNA"/>
</dbReference>
<proteinExistence type="predicted"/>
<accession>A0A1H8CAV2</accession>
<keyword evidence="2" id="KW-1185">Reference proteome</keyword>
<dbReference type="InterPro" id="IPR007423">
    <property type="entry name" value="Sel_put"/>
</dbReference>
<dbReference type="PANTHER" id="PTHR38453:SF1">
    <property type="entry name" value="CYTOPLASMIC PROTEIN"/>
    <property type="match status" value="1"/>
</dbReference>
<dbReference type="RefSeq" id="WP_089965747.1">
    <property type="nucleotide sequence ID" value="NZ_FOCQ01000003.1"/>
</dbReference>
<dbReference type="STRING" id="1173111.SAMN05444955_103174"/>
<dbReference type="AlphaFoldDB" id="A0A1H8CAV2"/>
<sequence>MSEKNTLCPRWKKPFRLIADYLNEIAGVPNYERYLEHFHKHHPGEKPLSEAEFHRQAIDEKYGGGTIRRCC</sequence>
<gene>
    <name evidence="1" type="ORF">SAMN05444955_103174</name>
</gene>
<dbReference type="Pfam" id="PF04328">
    <property type="entry name" value="Sel_put"/>
    <property type="match status" value="1"/>
</dbReference>
<name>A0A1H8CAV2_9BACL</name>
<dbReference type="Proteomes" id="UP000199695">
    <property type="component" value="Unassembled WGS sequence"/>
</dbReference>
<dbReference type="OrthoDB" id="9814284at2"/>
<dbReference type="PANTHER" id="PTHR38453">
    <property type="entry name" value="CYTOPLASMIC PROTEIN-RELATED"/>
    <property type="match status" value="1"/>
</dbReference>
<evidence type="ECO:0000313" key="2">
    <source>
        <dbReference type="Proteomes" id="UP000199695"/>
    </source>
</evidence>
<evidence type="ECO:0000313" key="1">
    <source>
        <dbReference type="EMBL" id="SEM92072.1"/>
    </source>
</evidence>
<protein>
    <submittedName>
        <fullName evidence="1">Uncharacterized short protein YbdD, DUF466 family</fullName>
    </submittedName>
</protein>
<reference evidence="1 2" key="1">
    <citation type="submission" date="2016-10" db="EMBL/GenBank/DDBJ databases">
        <authorList>
            <person name="de Groot N.N."/>
        </authorList>
    </citation>
    <scope>NUCLEOTIDE SEQUENCE [LARGE SCALE GENOMIC DNA]</scope>
    <source>
        <strain evidence="1 2">DSM 46701</strain>
    </source>
</reference>
<organism evidence="1 2">
    <name type="scientific">Lihuaxuella thermophila</name>
    <dbReference type="NCBI Taxonomy" id="1173111"/>
    <lineage>
        <taxon>Bacteria</taxon>
        <taxon>Bacillati</taxon>
        <taxon>Bacillota</taxon>
        <taxon>Bacilli</taxon>
        <taxon>Bacillales</taxon>
        <taxon>Thermoactinomycetaceae</taxon>
        <taxon>Lihuaxuella</taxon>
    </lineage>
</organism>